<dbReference type="EC" id="6.5.1.2" evidence="3"/>
<keyword evidence="6" id="KW-0479">Metal-binding</keyword>
<dbReference type="SUPFAM" id="SSF56091">
    <property type="entry name" value="DNA ligase/mRNA capping enzyme, catalytic domain"/>
    <property type="match status" value="1"/>
</dbReference>
<feature type="domain" description="BRCT" evidence="13">
    <location>
        <begin position="591"/>
        <end position="670"/>
    </location>
</feature>
<keyword evidence="11" id="KW-0234">DNA repair</keyword>
<dbReference type="EMBL" id="UINC01001006">
    <property type="protein sequence ID" value="SUZ67248.1"/>
    <property type="molecule type" value="Genomic_DNA"/>
</dbReference>
<evidence type="ECO:0000256" key="6">
    <source>
        <dbReference type="ARBA" id="ARBA00022723"/>
    </source>
</evidence>
<dbReference type="Pfam" id="PF14520">
    <property type="entry name" value="HHH_5"/>
    <property type="match status" value="1"/>
</dbReference>
<organism evidence="14">
    <name type="scientific">marine metagenome</name>
    <dbReference type="NCBI Taxonomy" id="408172"/>
    <lineage>
        <taxon>unclassified sequences</taxon>
        <taxon>metagenomes</taxon>
        <taxon>ecological metagenomes</taxon>
    </lineage>
</organism>
<dbReference type="GO" id="GO:0006260">
    <property type="term" value="P:DNA replication"/>
    <property type="evidence" value="ECO:0007669"/>
    <property type="project" value="UniProtKB-KW"/>
</dbReference>
<dbReference type="InterPro" id="IPR010994">
    <property type="entry name" value="RuvA_2-like"/>
</dbReference>
<name>A0A381PLD0_9ZZZZ</name>
<dbReference type="FunFam" id="1.10.150.20:FF:000006">
    <property type="entry name" value="DNA ligase"/>
    <property type="match status" value="1"/>
</dbReference>
<dbReference type="InterPro" id="IPR001357">
    <property type="entry name" value="BRCT_dom"/>
</dbReference>
<dbReference type="InterPro" id="IPR001679">
    <property type="entry name" value="DNA_ligase"/>
</dbReference>
<comment type="cofactor">
    <cofactor evidence="1">
        <name>Mg(2+)</name>
        <dbReference type="ChEBI" id="CHEBI:18420"/>
    </cofactor>
</comment>
<protein>
    <recommendedName>
        <fullName evidence="3">DNA ligase (NAD(+))</fullName>
        <ecNumber evidence="3">6.5.1.2</ecNumber>
    </recommendedName>
</protein>
<dbReference type="InterPro" id="IPR013840">
    <property type="entry name" value="DNAligase_N"/>
</dbReference>
<dbReference type="GO" id="GO:0005829">
    <property type="term" value="C:cytosol"/>
    <property type="evidence" value="ECO:0007669"/>
    <property type="project" value="TreeGrafter"/>
</dbReference>
<keyword evidence="5" id="KW-0235">DNA replication</keyword>
<dbReference type="GO" id="GO:0006281">
    <property type="term" value="P:DNA repair"/>
    <property type="evidence" value="ECO:0007669"/>
    <property type="project" value="UniProtKB-KW"/>
</dbReference>
<evidence type="ECO:0000313" key="14">
    <source>
        <dbReference type="EMBL" id="SUZ67248.1"/>
    </source>
</evidence>
<evidence type="ECO:0000259" key="13">
    <source>
        <dbReference type="PROSITE" id="PS50172"/>
    </source>
</evidence>
<evidence type="ECO:0000256" key="1">
    <source>
        <dbReference type="ARBA" id="ARBA00001946"/>
    </source>
</evidence>
<sequence length="670" mass="74635">MPSGSTTQARIRELSTLIHKYNLSYYCGNGTETRGISTDDETYDALVYELKALENQYPEWMLEDSPTLQIKSKPNFAFPSRKHLIPMLSLGNVYSLDELENWDAGVKKLLGGQKPEYVCELKIDGVAVSAIYRSGTLSAGVTRGDGSEGEEITPNIKTINCLPLKLNDERDLEVRGEVYLPRKNFEALNQQRVNDGEPPFKNPRNAAAGSLRLLDSTETRRRQLAAFIYTIAEGAPQETHAGNLEFLRQQEFPVNPETKKVGSIEEVMEYCRSWEERKEELPYDIDGIVLKVNALKQQRQLGFTSKSPRWATAFKFTAEQAVSVLREVEIGVGRTGNLTPVAILDPVELNGTIVARATLHNYDQVKRFNLHLGDHVTLEKGGEIIPKIVAVDPTLRPTDAQKIEPPQICPSCGTLAIRPEGEVEWRCSNPECPAQQKEQILHFVSRRAMDIDTIGPVLIEQLMSKNLLQNAADLYLLRHEDLSRLERMGEKSAENVLSGIEKSKHCELGQFVHALGIANVGEKTARILAQHFGTLKRLMSGTAEELVKIEEVGPVIAESVFDFFQNSEQRQRIADFLERGVSPAEEEIQEIAVTPFTGKIVVLTGTLSEPRDVWKKRLIQAGADVTVSVSKKTDFVLAGENAGSKLEKAENLGVSIIDEIMALNLLENFS</sequence>
<evidence type="ECO:0000256" key="8">
    <source>
        <dbReference type="ARBA" id="ARBA00022833"/>
    </source>
</evidence>
<dbReference type="Gene3D" id="3.40.50.10190">
    <property type="entry name" value="BRCT domain"/>
    <property type="match status" value="1"/>
</dbReference>
<dbReference type="CDD" id="cd00114">
    <property type="entry name" value="LIGANc"/>
    <property type="match status" value="1"/>
</dbReference>
<evidence type="ECO:0000256" key="4">
    <source>
        <dbReference type="ARBA" id="ARBA00022598"/>
    </source>
</evidence>
<dbReference type="SMART" id="SM00292">
    <property type="entry name" value="BRCT"/>
    <property type="match status" value="1"/>
</dbReference>
<evidence type="ECO:0000256" key="7">
    <source>
        <dbReference type="ARBA" id="ARBA00022763"/>
    </source>
</evidence>
<reference evidence="14" key="1">
    <citation type="submission" date="2018-05" db="EMBL/GenBank/DDBJ databases">
        <authorList>
            <person name="Lanie J.A."/>
            <person name="Ng W.-L."/>
            <person name="Kazmierczak K.M."/>
            <person name="Andrzejewski T.M."/>
            <person name="Davidsen T.M."/>
            <person name="Wayne K.J."/>
            <person name="Tettelin H."/>
            <person name="Glass J.I."/>
            <person name="Rusch D."/>
            <person name="Podicherti R."/>
            <person name="Tsui H.-C.T."/>
            <person name="Winkler M.E."/>
        </authorList>
    </citation>
    <scope>NUCLEOTIDE SEQUENCE</scope>
</reference>
<dbReference type="PROSITE" id="PS01056">
    <property type="entry name" value="DNA_LIGASE_N2"/>
    <property type="match status" value="1"/>
</dbReference>
<keyword evidence="7" id="KW-0227">DNA damage</keyword>
<evidence type="ECO:0000256" key="3">
    <source>
        <dbReference type="ARBA" id="ARBA00012722"/>
    </source>
</evidence>
<dbReference type="Gene3D" id="1.10.150.20">
    <property type="entry name" value="5' to 3' exonuclease, C-terminal subdomain"/>
    <property type="match status" value="2"/>
</dbReference>
<comment type="function">
    <text evidence="2">DNA ligase that catalyzes the formation of phosphodiester linkages between 5'-phosphoryl and 3'-hydroxyl groups in double-stranded DNA using NAD as a coenzyme and as the energy source for the reaction. It is essential for DNA replication and repair of damaged DNA.</text>
</comment>
<comment type="catalytic activity">
    <reaction evidence="12">
        <text>NAD(+) + (deoxyribonucleotide)n-3'-hydroxyl + 5'-phospho-(deoxyribonucleotide)m = (deoxyribonucleotide)n+m + AMP + beta-nicotinamide D-nucleotide.</text>
        <dbReference type="EC" id="6.5.1.2"/>
    </reaction>
</comment>
<dbReference type="SUPFAM" id="SSF52113">
    <property type="entry name" value="BRCT domain"/>
    <property type="match status" value="1"/>
</dbReference>
<dbReference type="PIRSF" id="PIRSF001604">
    <property type="entry name" value="LigA"/>
    <property type="match status" value="1"/>
</dbReference>
<dbReference type="InterPro" id="IPR004149">
    <property type="entry name" value="Znf_DNAligase_C4"/>
</dbReference>
<dbReference type="PANTHER" id="PTHR23389">
    <property type="entry name" value="CHROMOSOME TRANSMISSION FIDELITY FACTOR 18"/>
    <property type="match status" value="1"/>
</dbReference>
<keyword evidence="9" id="KW-0460">Magnesium</keyword>
<gene>
    <name evidence="14" type="ORF">METZ01_LOCUS20102</name>
</gene>
<dbReference type="Pfam" id="PF01653">
    <property type="entry name" value="DNA_ligase_aden"/>
    <property type="match status" value="1"/>
</dbReference>
<evidence type="ECO:0000256" key="2">
    <source>
        <dbReference type="ARBA" id="ARBA00004067"/>
    </source>
</evidence>
<evidence type="ECO:0000256" key="5">
    <source>
        <dbReference type="ARBA" id="ARBA00022705"/>
    </source>
</evidence>
<dbReference type="InterPro" id="IPR004150">
    <property type="entry name" value="NAD_DNA_ligase_OB"/>
</dbReference>
<dbReference type="AlphaFoldDB" id="A0A381PLD0"/>
<dbReference type="Gene3D" id="2.40.50.140">
    <property type="entry name" value="Nucleic acid-binding proteins"/>
    <property type="match status" value="1"/>
</dbReference>
<keyword evidence="4" id="KW-0436">Ligase</keyword>
<dbReference type="SMART" id="SM00532">
    <property type="entry name" value="LIGANc"/>
    <property type="match status" value="1"/>
</dbReference>
<dbReference type="Pfam" id="PF03120">
    <property type="entry name" value="OB_DNA_ligase"/>
    <property type="match status" value="1"/>
</dbReference>
<dbReference type="CDD" id="cd17748">
    <property type="entry name" value="BRCT_DNA_ligase_like"/>
    <property type="match status" value="1"/>
</dbReference>
<dbReference type="InterPro" id="IPR041663">
    <property type="entry name" value="DisA/LigA_HHH"/>
</dbReference>
<dbReference type="GO" id="GO:0046872">
    <property type="term" value="F:metal ion binding"/>
    <property type="evidence" value="ECO:0007669"/>
    <property type="project" value="UniProtKB-KW"/>
</dbReference>
<keyword evidence="8" id="KW-0862">Zinc</keyword>
<dbReference type="SMART" id="SM00278">
    <property type="entry name" value="HhH1"/>
    <property type="match status" value="4"/>
</dbReference>
<dbReference type="FunFam" id="3.30.470.30:FF:000001">
    <property type="entry name" value="DNA ligase"/>
    <property type="match status" value="1"/>
</dbReference>
<dbReference type="InterPro" id="IPR018239">
    <property type="entry name" value="DNA_ligase_AS"/>
</dbReference>
<dbReference type="GO" id="GO:0003911">
    <property type="term" value="F:DNA ligase (NAD+) activity"/>
    <property type="evidence" value="ECO:0007669"/>
    <property type="project" value="UniProtKB-EC"/>
</dbReference>
<dbReference type="FunFam" id="1.10.150.20:FF:000007">
    <property type="entry name" value="DNA ligase"/>
    <property type="match status" value="1"/>
</dbReference>
<evidence type="ECO:0000256" key="10">
    <source>
        <dbReference type="ARBA" id="ARBA00023027"/>
    </source>
</evidence>
<evidence type="ECO:0000256" key="9">
    <source>
        <dbReference type="ARBA" id="ARBA00022842"/>
    </source>
</evidence>
<dbReference type="Pfam" id="PF00533">
    <property type="entry name" value="BRCT"/>
    <property type="match status" value="1"/>
</dbReference>
<dbReference type="InterPro" id="IPR013839">
    <property type="entry name" value="DNAligase_adenylation"/>
</dbReference>
<dbReference type="InterPro" id="IPR012340">
    <property type="entry name" value="NA-bd_OB-fold"/>
</dbReference>
<dbReference type="NCBIfam" id="NF005932">
    <property type="entry name" value="PRK07956.1"/>
    <property type="match status" value="1"/>
</dbReference>
<dbReference type="InterPro" id="IPR003583">
    <property type="entry name" value="Hlx-hairpin-Hlx_DNA-bd_motif"/>
</dbReference>
<dbReference type="Gene3D" id="6.20.10.30">
    <property type="match status" value="1"/>
</dbReference>
<evidence type="ECO:0000256" key="11">
    <source>
        <dbReference type="ARBA" id="ARBA00023204"/>
    </source>
</evidence>
<dbReference type="Gene3D" id="3.30.470.30">
    <property type="entry name" value="DNA ligase/mRNA capping enzyme"/>
    <property type="match status" value="1"/>
</dbReference>
<dbReference type="SUPFAM" id="SSF50249">
    <property type="entry name" value="Nucleic acid-binding proteins"/>
    <property type="match status" value="1"/>
</dbReference>
<dbReference type="NCBIfam" id="TIGR00575">
    <property type="entry name" value="dnlj"/>
    <property type="match status" value="1"/>
</dbReference>
<accession>A0A381PLD0</accession>
<dbReference type="SUPFAM" id="SSF47781">
    <property type="entry name" value="RuvA domain 2-like"/>
    <property type="match status" value="1"/>
</dbReference>
<proteinExistence type="inferred from homology"/>
<keyword evidence="10" id="KW-0520">NAD</keyword>
<dbReference type="Gene3D" id="1.10.287.610">
    <property type="entry name" value="Helix hairpin bin"/>
    <property type="match status" value="1"/>
</dbReference>
<dbReference type="PROSITE" id="PS50172">
    <property type="entry name" value="BRCT"/>
    <property type="match status" value="1"/>
</dbReference>
<dbReference type="HAMAP" id="MF_01588">
    <property type="entry name" value="DNA_ligase_A"/>
    <property type="match status" value="1"/>
</dbReference>
<dbReference type="InterPro" id="IPR033136">
    <property type="entry name" value="DNA_ligase_CS"/>
</dbReference>
<evidence type="ECO:0000256" key="12">
    <source>
        <dbReference type="ARBA" id="ARBA00034005"/>
    </source>
</evidence>
<dbReference type="GO" id="GO:0003677">
    <property type="term" value="F:DNA binding"/>
    <property type="evidence" value="ECO:0007669"/>
    <property type="project" value="InterPro"/>
</dbReference>
<dbReference type="Pfam" id="PF03119">
    <property type="entry name" value="DNA_ligase_ZBD"/>
    <property type="match status" value="1"/>
</dbReference>
<dbReference type="PANTHER" id="PTHR23389:SF9">
    <property type="entry name" value="DNA LIGASE"/>
    <property type="match status" value="1"/>
</dbReference>
<dbReference type="Pfam" id="PF12826">
    <property type="entry name" value="HHH_2"/>
    <property type="match status" value="1"/>
</dbReference>
<dbReference type="PROSITE" id="PS01055">
    <property type="entry name" value="DNA_LIGASE_N1"/>
    <property type="match status" value="1"/>
</dbReference>
<dbReference type="InterPro" id="IPR036420">
    <property type="entry name" value="BRCT_dom_sf"/>
</dbReference>